<reference evidence="6" key="1">
    <citation type="submission" date="2020-05" db="EMBL/GenBank/DDBJ databases">
        <authorList>
            <person name="Chiriac C."/>
            <person name="Salcher M."/>
            <person name="Ghai R."/>
            <person name="Kavagutti S V."/>
        </authorList>
    </citation>
    <scope>NUCLEOTIDE SEQUENCE</scope>
</reference>
<keyword evidence="3" id="KW-0175">Coiled coil</keyword>
<organism evidence="6">
    <name type="scientific">freshwater metagenome</name>
    <dbReference type="NCBI Taxonomy" id="449393"/>
    <lineage>
        <taxon>unclassified sequences</taxon>
        <taxon>metagenomes</taxon>
        <taxon>ecological metagenomes</taxon>
    </lineage>
</organism>
<dbReference type="EMBL" id="CAESAH010000008">
    <property type="protein sequence ID" value="CAB4334563.1"/>
    <property type="molecule type" value="Genomic_DNA"/>
</dbReference>
<sequence>MSEDDDMEEIITEEMLWDRIPEVDGEERASTYYELSARIYARGQYDEALALAETARDIYSTLGESAPSEGLAQAYSAIGYNLNQLKRMDEAATAMSKAVEILRENKSPIALELACTLGEWWYTSKQYDKVVSTMNECAQEHLVDGNEIGAANDLHLIGCAERELKNYQKAIDSFKEARALFKRNKEVIHVARCDQKIASCLIELGEGELALETARKAMDVFETGHDHRRETFAQFEYGKAQILLEKFDDALGTLEQVLSIVSEDEPKDFEFIVDVETRIAKIIRMQGRNDEADEIERRLKAVQDALEEESEA</sequence>
<dbReference type="EMBL" id="CAFBRY010000013">
    <property type="protein sequence ID" value="CAB5143485.1"/>
    <property type="molecule type" value="Genomic_DNA"/>
</dbReference>
<keyword evidence="1" id="KW-0677">Repeat</keyword>
<evidence type="ECO:0000256" key="1">
    <source>
        <dbReference type="ARBA" id="ARBA00022737"/>
    </source>
</evidence>
<dbReference type="SMART" id="SM00028">
    <property type="entry name" value="TPR"/>
    <property type="match status" value="4"/>
</dbReference>
<evidence type="ECO:0000313" key="6">
    <source>
        <dbReference type="EMBL" id="CAB4820358.1"/>
    </source>
</evidence>
<gene>
    <name evidence="5" type="ORF">UFOPK2731_00734</name>
    <name evidence="6" type="ORF">UFOPK3161_00511</name>
    <name evidence="4" type="ORF">UFOPK3962_00479</name>
    <name evidence="7" type="ORF">UFOPK4427_00643</name>
</gene>
<evidence type="ECO:0000256" key="2">
    <source>
        <dbReference type="ARBA" id="ARBA00022803"/>
    </source>
</evidence>
<dbReference type="InterPro" id="IPR019734">
    <property type="entry name" value="TPR_rpt"/>
</dbReference>
<evidence type="ECO:0000313" key="4">
    <source>
        <dbReference type="EMBL" id="CAB4334563.1"/>
    </source>
</evidence>
<feature type="coiled-coil region" evidence="3">
    <location>
        <begin position="157"/>
        <end position="184"/>
    </location>
</feature>
<dbReference type="InterPro" id="IPR011990">
    <property type="entry name" value="TPR-like_helical_dom_sf"/>
</dbReference>
<accession>A0A6J6ZMV3</accession>
<feature type="coiled-coil region" evidence="3">
    <location>
        <begin position="285"/>
        <end position="312"/>
    </location>
</feature>
<evidence type="ECO:0000256" key="3">
    <source>
        <dbReference type="SAM" id="Coils"/>
    </source>
</evidence>
<name>A0A6J6ZMV3_9ZZZZ</name>
<dbReference type="PROSITE" id="PS50005">
    <property type="entry name" value="TPR"/>
    <property type="match status" value="1"/>
</dbReference>
<dbReference type="PANTHER" id="PTHR45641:SF19">
    <property type="entry name" value="NEPHROCYSTIN-3"/>
    <property type="match status" value="1"/>
</dbReference>
<dbReference type="Gene3D" id="1.25.40.10">
    <property type="entry name" value="Tetratricopeptide repeat domain"/>
    <property type="match status" value="2"/>
</dbReference>
<evidence type="ECO:0000313" key="7">
    <source>
        <dbReference type="EMBL" id="CAB5143485.1"/>
    </source>
</evidence>
<dbReference type="PANTHER" id="PTHR45641">
    <property type="entry name" value="TETRATRICOPEPTIDE REPEAT PROTEIN (AFU_ORTHOLOGUE AFUA_6G03870)"/>
    <property type="match status" value="1"/>
</dbReference>
<dbReference type="EMBL" id="CAFABC010000008">
    <property type="protein sequence ID" value="CAB4820358.1"/>
    <property type="molecule type" value="Genomic_DNA"/>
</dbReference>
<protein>
    <submittedName>
        <fullName evidence="6">Unannotated protein</fullName>
    </submittedName>
</protein>
<proteinExistence type="predicted"/>
<keyword evidence="2" id="KW-0802">TPR repeat</keyword>
<dbReference type="AlphaFoldDB" id="A0A6J6ZMV3"/>
<dbReference type="EMBL" id="CAEZYO010000017">
    <property type="protein sequence ID" value="CAB4729573.1"/>
    <property type="molecule type" value="Genomic_DNA"/>
</dbReference>
<dbReference type="SUPFAM" id="SSF48452">
    <property type="entry name" value="TPR-like"/>
    <property type="match status" value="2"/>
</dbReference>
<evidence type="ECO:0000313" key="5">
    <source>
        <dbReference type="EMBL" id="CAB4729573.1"/>
    </source>
</evidence>